<evidence type="ECO:0000313" key="1">
    <source>
        <dbReference type="EnsemblPlants" id="QL04p096777:mrna"/>
    </source>
</evidence>
<dbReference type="Gramene" id="QL04p096777:mrna">
    <property type="protein sequence ID" value="QL04p096777:mrna"/>
    <property type="gene ID" value="QL04p096777"/>
</dbReference>
<organism evidence="1 2">
    <name type="scientific">Quercus lobata</name>
    <name type="common">Valley oak</name>
    <dbReference type="NCBI Taxonomy" id="97700"/>
    <lineage>
        <taxon>Eukaryota</taxon>
        <taxon>Viridiplantae</taxon>
        <taxon>Streptophyta</taxon>
        <taxon>Embryophyta</taxon>
        <taxon>Tracheophyta</taxon>
        <taxon>Spermatophyta</taxon>
        <taxon>Magnoliopsida</taxon>
        <taxon>eudicotyledons</taxon>
        <taxon>Gunneridae</taxon>
        <taxon>Pentapetalae</taxon>
        <taxon>rosids</taxon>
        <taxon>fabids</taxon>
        <taxon>Fagales</taxon>
        <taxon>Fagaceae</taxon>
        <taxon>Quercus</taxon>
    </lineage>
</organism>
<dbReference type="EMBL" id="LRBV02000004">
    <property type="status" value="NOT_ANNOTATED_CDS"/>
    <property type="molecule type" value="Genomic_DNA"/>
</dbReference>
<dbReference type="Proteomes" id="UP000594261">
    <property type="component" value="Chromosome 4"/>
</dbReference>
<protein>
    <submittedName>
        <fullName evidence="1">Uncharacterized protein</fullName>
    </submittedName>
</protein>
<accession>A0A7N2LL98</accession>
<reference evidence="1" key="2">
    <citation type="submission" date="2021-01" db="UniProtKB">
        <authorList>
            <consortium name="EnsemblPlants"/>
        </authorList>
    </citation>
    <scope>IDENTIFICATION</scope>
</reference>
<proteinExistence type="predicted"/>
<evidence type="ECO:0000313" key="2">
    <source>
        <dbReference type="Proteomes" id="UP000594261"/>
    </source>
</evidence>
<name>A0A7N2LL98_QUELO</name>
<sequence>MLLPQGDHAALLSAFAEMGFKLRLDMPEQAMEITSVLFRTSSSAKESLETMKSLLDKRAKNMKVRQEKMKLNHKEFKRFNPVDAIPGDIVIFSRVLGLLRGLAFFHTECSHVIYIDIMKPFAESALQGKLKLEENVANIWPETEPGQEQLYHHLSFG</sequence>
<dbReference type="AlphaFoldDB" id="A0A7N2LL98"/>
<dbReference type="InParanoid" id="A0A7N2LL98"/>
<dbReference type="EnsemblPlants" id="QL04p096777:mrna">
    <property type="protein sequence ID" value="QL04p096777:mrna"/>
    <property type="gene ID" value="QL04p096777"/>
</dbReference>
<reference evidence="1 2" key="1">
    <citation type="journal article" date="2016" name="G3 (Bethesda)">
        <title>First Draft Assembly and Annotation of the Genome of a California Endemic Oak Quercus lobata Nee (Fagaceae).</title>
        <authorList>
            <person name="Sork V.L."/>
            <person name="Fitz-Gibbon S.T."/>
            <person name="Puiu D."/>
            <person name="Crepeau M."/>
            <person name="Gugger P.F."/>
            <person name="Sherman R."/>
            <person name="Stevens K."/>
            <person name="Langley C.H."/>
            <person name="Pellegrini M."/>
            <person name="Salzberg S.L."/>
        </authorList>
    </citation>
    <scope>NUCLEOTIDE SEQUENCE [LARGE SCALE GENOMIC DNA]</scope>
    <source>
        <strain evidence="1 2">cv. SW786</strain>
    </source>
</reference>
<keyword evidence="2" id="KW-1185">Reference proteome</keyword>